<name>A0A2C7A538_9PROT</name>
<keyword evidence="4" id="KW-1185">Reference proteome</keyword>
<protein>
    <submittedName>
        <fullName evidence="3">Amino acid ABC transporter</fullName>
    </submittedName>
</protein>
<dbReference type="PANTHER" id="PTHR35936">
    <property type="entry name" value="MEMBRANE-BOUND LYTIC MUREIN TRANSGLYCOSYLASE F"/>
    <property type="match status" value="1"/>
</dbReference>
<accession>A0A2C7A538</accession>
<dbReference type="EMBL" id="PDNU01000014">
    <property type="protein sequence ID" value="PHK95188.1"/>
    <property type="molecule type" value="Genomic_DNA"/>
</dbReference>
<gene>
    <name evidence="3" type="ORF">CR162_09505</name>
</gene>
<dbReference type="Pfam" id="PF00497">
    <property type="entry name" value="SBP_bac_3"/>
    <property type="match status" value="1"/>
</dbReference>
<evidence type="ECO:0000259" key="2">
    <source>
        <dbReference type="SMART" id="SM00062"/>
    </source>
</evidence>
<dbReference type="Gene3D" id="3.40.190.10">
    <property type="entry name" value="Periplasmic binding protein-like II"/>
    <property type="match status" value="2"/>
</dbReference>
<feature type="domain" description="Solute-binding protein family 3/N-terminal" evidence="2">
    <location>
        <begin position="40"/>
        <end position="261"/>
    </location>
</feature>
<dbReference type="PANTHER" id="PTHR35936:SF17">
    <property type="entry name" value="ARGININE-BINDING EXTRACELLULAR PROTEIN ARTP"/>
    <property type="match status" value="1"/>
</dbReference>
<dbReference type="SUPFAM" id="SSF53850">
    <property type="entry name" value="Periplasmic binding protein-like II"/>
    <property type="match status" value="1"/>
</dbReference>
<reference evidence="3 4" key="1">
    <citation type="submission" date="2017-10" db="EMBL/GenBank/DDBJ databases">
        <authorList>
            <person name="Banno H."/>
            <person name="Chua N.-H."/>
        </authorList>
    </citation>
    <scope>NUCLEOTIDE SEQUENCE [LARGE SCALE GENOMIC DNA]</scope>
    <source>
        <strain evidence="3 4">YW11</strain>
    </source>
</reference>
<evidence type="ECO:0000313" key="3">
    <source>
        <dbReference type="EMBL" id="PHK95188.1"/>
    </source>
</evidence>
<dbReference type="AlphaFoldDB" id="A0A2C7A538"/>
<comment type="caution">
    <text evidence="3">The sequence shown here is derived from an EMBL/GenBank/DDBJ whole genome shotgun (WGS) entry which is preliminary data.</text>
</comment>
<dbReference type="RefSeq" id="WP_099095316.1">
    <property type="nucleotide sequence ID" value="NZ_PDNU01000014.1"/>
</dbReference>
<proteinExistence type="predicted"/>
<dbReference type="PROSITE" id="PS51318">
    <property type="entry name" value="TAT"/>
    <property type="match status" value="1"/>
</dbReference>
<dbReference type="InterPro" id="IPR006311">
    <property type="entry name" value="TAT_signal"/>
</dbReference>
<sequence>MTHVTRKQFLGGGAALAALVALGGRPARADQLDDIMRARKIRVATDLAIPPSGMMSPQMEPIGSDVEVARLLAKDWGLELEFVQTTGATRIPNLQTNKADIIISTLSVTPERARVIAFSKPYAALQSVVGGARDLPVKGLADLRGRAVTVTRGTTQDTELTGLAREHNFRVVRYDDDATMVTAAVSGQAEMVATSATIVAQIGQRIPARNFEPKFVLRNFDLAMGLRQGETALMEKVNAWIDENIRNGKLNAIYKKYHGAELPEHMRGAGA</sequence>
<organism evidence="3 4">
    <name type="scientific">Teichococcus rhizosphaerae</name>
    <dbReference type="NCBI Taxonomy" id="1335062"/>
    <lineage>
        <taxon>Bacteria</taxon>
        <taxon>Pseudomonadati</taxon>
        <taxon>Pseudomonadota</taxon>
        <taxon>Alphaproteobacteria</taxon>
        <taxon>Acetobacterales</taxon>
        <taxon>Roseomonadaceae</taxon>
        <taxon>Roseomonas</taxon>
    </lineage>
</organism>
<dbReference type="OrthoDB" id="6192933at2"/>
<evidence type="ECO:0000313" key="4">
    <source>
        <dbReference type="Proteomes" id="UP000223527"/>
    </source>
</evidence>
<evidence type="ECO:0000256" key="1">
    <source>
        <dbReference type="ARBA" id="ARBA00022729"/>
    </source>
</evidence>
<keyword evidence="1" id="KW-0732">Signal</keyword>
<dbReference type="InterPro" id="IPR001638">
    <property type="entry name" value="Solute-binding_3/MltF_N"/>
</dbReference>
<dbReference type="SMART" id="SM00062">
    <property type="entry name" value="PBPb"/>
    <property type="match status" value="1"/>
</dbReference>
<dbReference type="Proteomes" id="UP000223527">
    <property type="component" value="Unassembled WGS sequence"/>
</dbReference>